<dbReference type="GO" id="GO:0016987">
    <property type="term" value="F:sigma factor activity"/>
    <property type="evidence" value="ECO:0007669"/>
    <property type="project" value="UniProtKB-KW"/>
</dbReference>
<dbReference type="InterPro" id="IPR013325">
    <property type="entry name" value="RNA_pol_sigma_r2"/>
</dbReference>
<dbReference type="GO" id="GO:0003677">
    <property type="term" value="F:DNA binding"/>
    <property type="evidence" value="ECO:0007669"/>
    <property type="project" value="UniProtKB-KW"/>
</dbReference>
<name>A0A2T0RLF5_9ACTN</name>
<evidence type="ECO:0000256" key="4">
    <source>
        <dbReference type="ARBA" id="ARBA00023125"/>
    </source>
</evidence>
<evidence type="ECO:0000256" key="5">
    <source>
        <dbReference type="ARBA" id="ARBA00023163"/>
    </source>
</evidence>
<dbReference type="InterPro" id="IPR013324">
    <property type="entry name" value="RNA_pol_sigma_r3/r4-like"/>
</dbReference>
<evidence type="ECO:0000256" key="6">
    <source>
        <dbReference type="SAM" id="MobiDB-lite"/>
    </source>
</evidence>
<feature type="domain" description="RNA polymerase sigma factor 70 region 4 type 2" evidence="8">
    <location>
        <begin position="97"/>
        <end position="146"/>
    </location>
</feature>
<sequence>MHDDPRFGFDETYLKEYRPLVAFAQRLGASPGDAEDAAQEAFLSLHIAWSRVGNPAGWLRTVVAREVRQSRRTPRRWPLTGAERSRHDAEPDWRDDALDLLRRLPWPERAAMAWEMDGYSVAETAELTGMTEVEVRRARRRGSAKLKRLIKEH</sequence>
<accession>A0A2T0RLF5</accession>
<evidence type="ECO:0000313" key="10">
    <source>
        <dbReference type="Proteomes" id="UP000239209"/>
    </source>
</evidence>
<keyword evidence="10" id="KW-1185">Reference proteome</keyword>
<gene>
    <name evidence="9" type="ORF">CLV70_11815</name>
</gene>
<feature type="domain" description="RNA polymerase sigma-70 region 2" evidence="7">
    <location>
        <begin position="15"/>
        <end position="73"/>
    </location>
</feature>
<dbReference type="PANTHER" id="PTHR43133">
    <property type="entry name" value="RNA POLYMERASE ECF-TYPE SIGMA FACTO"/>
    <property type="match status" value="1"/>
</dbReference>
<keyword evidence="3" id="KW-0731">Sigma factor</keyword>
<organism evidence="9 10">
    <name type="scientific">Pseudosporangium ferrugineum</name>
    <dbReference type="NCBI Taxonomy" id="439699"/>
    <lineage>
        <taxon>Bacteria</taxon>
        <taxon>Bacillati</taxon>
        <taxon>Actinomycetota</taxon>
        <taxon>Actinomycetes</taxon>
        <taxon>Micromonosporales</taxon>
        <taxon>Micromonosporaceae</taxon>
        <taxon>Pseudosporangium</taxon>
    </lineage>
</organism>
<evidence type="ECO:0000313" key="9">
    <source>
        <dbReference type="EMBL" id="PRY21950.1"/>
    </source>
</evidence>
<evidence type="ECO:0000259" key="8">
    <source>
        <dbReference type="Pfam" id="PF08281"/>
    </source>
</evidence>
<dbReference type="Gene3D" id="1.10.1740.10">
    <property type="match status" value="1"/>
</dbReference>
<dbReference type="InterPro" id="IPR036388">
    <property type="entry name" value="WH-like_DNA-bd_sf"/>
</dbReference>
<evidence type="ECO:0000259" key="7">
    <source>
        <dbReference type="Pfam" id="PF04542"/>
    </source>
</evidence>
<dbReference type="Pfam" id="PF04542">
    <property type="entry name" value="Sigma70_r2"/>
    <property type="match status" value="1"/>
</dbReference>
<dbReference type="InterPro" id="IPR013249">
    <property type="entry name" value="RNA_pol_sigma70_r4_t2"/>
</dbReference>
<dbReference type="PANTHER" id="PTHR43133:SF50">
    <property type="entry name" value="ECF RNA POLYMERASE SIGMA FACTOR SIGM"/>
    <property type="match status" value="1"/>
</dbReference>
<dbReference type="Proteomes" id="UP000239209">
    <property type="component" value="Unassembled WGS sequence"/>
</dbReference>
<dbReference type="EMBL" id="PVZG01000018">
    <property type="protein sequence ID" value="PRY21950.1"/>
    <property type="molecule type" value="Genomic_DNA"/>
</dbReference>
<keyword evidence="4" id="KW-0238">DNA-binding</keyword>
<feature type="region of interest" description="Disordered" evidence="6">
    <location>
        <begin position="71"/>
        <end position="90"/>
    </location>
</feature>
<reference evidence="9 10" key="1">
    <citation type="submission" date="2018-03" db="EMBL/GenBank/DDBJ databases">
        <title>Genomic Encyclopedia of Archaeal and Bacterial Type Strains, Phase II (KMG-II): from individual species to whole genera.</title>
        <authorList>
            <person name="Goeker M."/>
        </authorList>
    </citation>
    <scope>NUCLEOTIDE SEQUENCE [LARGE SCALE GENOMIC DNA]</scope>
    <source>
        <strain evidence="9 10">DSM 45348</strain>
    </source>
</reference>
<dbReference type="InterPro" id="IPR039425">
    <property type="entry name" value="RNA_pol_sigma-70-like"/>
</dbReference>
<comment type="similarity">
    <text evidence="1">Belongs to the sigma-70 factor family. ECF subfamily.</text>
</comment>
<protein>
    <submittedName>
        <fullName evidence="9">RNA polymerase sigma-70 factor (ECF subfamily)</fullName>
    </submittedName>
</protein>
<comment type="caution">
    <text evidence="9">The sequence shown here is derived from an EMBL/GenBank/DDBJ whole genome shotgun (WGS) entry which is preliminary data.</text>
</comment>
<dbReference type="SUPFAM" id="SSF88946">
    <property type="entry name" value="Sigma2 domain of RNA polymerase sigma factors"/>
    <property type="match status" value="1"/>
</dbReference>
<dbReference type="AlphaFoldDB" id="A0A2T0RLF5"/>
<dbReference type="Pfam" id="PF08281">
    <property type="entry name" value="Sigma70_r4_2"/>
    <property type="match status" value="1"/>
</dbReference>
<dbReference type="InterPro" id="IPR007627">
    <property type="entry name" value="RNA_pol_sigma70_r2"/>
</dbReference>
<dbReference type="SUPFAM" id="SSF88659">
    <property type="entry name" value="Sigma3 and sigma4 domains of RNA polymerase sigma factors"/>
    <property type="match status" value="1"/>
</dbReference>
<dbReference type="Gene3D" id="1.10.10.10">
    <property type="entry name" value="Winged helix-like DNA-binding domain superfamily/Winged helix DNA-binding domain"/>
    <property type="match status" value="1"/>
</dbReference>
<dbReference type="OrthoDB" id="3608473at2"/>
<keyword evidence="5" id="KW-0804">Transcription</keyword>
<evidence type="ECO:0000256" key="1">
    <source>
        <dbReference type="ARBA" id="ARBA00010641"/>
    </source>
</evidence>
<keyword evidence="2" id="KW-0805">Transcription regulation</keyword>
<dbReference type="RefSeq" id="WP_106130020.1">
    <property type="nucleotide sequence ID" value="NZ_PVZG01000018.1"/>
</dbReference>
<evidence type="ECO:0000256" key="2">
    <source>
        <dbReference type="ARBA" id="ARBA00023015"/>
    </source>
</evidence>
<evidence type="ECO:0000256" key="3">
    <source>
        <dbReference type="ARBA" id="ARBA00023082"/>
    </source>
</evidence>
<proteinExistence type="inferred from homology"/>
<dbReference type="GO" id="GO:0006352">
    <property type="term" value="P:DNA-templated transcription initiation"/>
    <property type="evidence" value="ECO:0007669"/>
    <property type="project" value="InterPro"/>
</dbReference>